<dbReference type="Gene3D" id="1.10.760.10">
    <property type="entry name" value="Cytochrome c-like domain"/>
    <property type="match status" value="2"/>
</dbReference>
<dbReference type="SUPFAM" id="SSF46626">
    <property type="entry name" value="Cytochrome c"/>
    <property type="match status" value="2"/>
</dbReference>
<dbReference type="AlphaFoldDB" id="A0A2M8Q6I7"/>
<organism evidence="3 4">
    <name type="scientific">Candidatus Thermofonsia Clade 3 bacterium</name>
    <dbReference type="NCBI Taxonomy" id="2364212"/>
    <lineage>
        <taxon>Bacteria</taxon>
        <taxon>Bacillati</taxon>
        <taxon>Chloroflexota</taxon>
        <taxon>Candidatus Thermofontia</taxon>
        <taxon>Candidatus Thermofonsia Clade 3</taxon>
    </lineage>
</organism>
<sequence length="118" mass="13386">MIDGQHEGYLYIQLRDYKNGARKHEVMNEIVKDLSRQDLRELAAFFAKRPWPRLQQQAEEGDDVVAERLAAAGMCKECHLGGYLGDSTVPRLAGQLTTYLVVTMRAFKTKERANNAAM</sequence>
<evidence type="ECO:0000313" key="3">
    <source>
        <dbReference type="EMBL" id="PJF45425.1"/>
    </source>
</evidence>
<evidence type="ECO:0000256" key="2">
    <source>
        <dbReference type="ARBA" id="ARBA00022982"/>
    </source>
</evidence>
<keyword evidence="2" id="KW-0249">Electron transport</keyword>
<dbReference type="InterPro" id="IPR036909">
    <property type="entry name" value="Cyt_c-like_dom_sf"/>
</dbReference>
<evidence type="ECO:0000313" key="4">
    <source>
        <dbReference type="Proteomes" id="UP000230790"/>
    </source>
</evidence>
<gene>
    <name evidence="3" type="ORF">CUN48_18950</name>
</gene>
<dbReference type="GO" id="GO:0009055">
    <property type="term" value="F:electron transfer activity"/>
    <property type="evidence" value="ECO:0007669"/>
    <property type="project" value="InterPro"/>
</dbReference>
<reference evidence="3 4" key="1">
    <citation type="submission" date="2017-11" db="EMBL/GenBank/DDBJ databases">
        <title>Evolution of Phototrophy in the Chloroflexi Phylum Driven by Horizontal Gene Transfer.</title>
        <authorList>
            <person name="Ward L.M."/>
            <person name="Hemp J."/>
            <person name="Shih P.M."/>
            <person name="Mcglynn S.E."/>
            <person name="Fischer W."/>
        </authorList>
    </citation>
    <scope>NUCLEOTIDE SEQUENCE [LARGE SCALE GENOMIC DNA]</scope>
    <source>
        <strain evidence="3">JP3_7</strain>
    </source>
</reference>
<evidence type="ECO:0000256" key="1">
    <source>
        <dbReference type="ARBA" id="ARBA00022448"/>
    </source>
</evidence>
<comment type="caution">
    <text evidence="3">The sequence shown here is derived from an EMBL/GenBank/DDBJ whole genome shotgun (WGS) entry which is preliminary data.</text>
</comment>
<keyword evidence="1" id="KW-0813">Transport</keyword>
<feature type="non-terminal residue" evidence="3">
    <location>
        <position position="118"/>
    </location>
</feature>
<accession>A0A2M8Q6I7</accession>
<dbReference type="InterPro" id="IPR050597">
    <property type="entry name" value="Cytochrome_c_Oxidase_Subunit"/>
</dbReference>
<dbReference type="PANTHER" id="PTHR33751:SF9">
    <property type="entry name" value="CYTOCHROME C4"/>
    <property type="match status" value="1"/>
</dbReference>
<proteinExistence type="predicted"/>
<dbReference type="Proteomes" id="UP000230790">
    <property type="component" value="Unassembled WGS sequence"/>
</dbReference>
<dbReference type="PANTHER" id="PTHR33751">
    <property type="entry name" value="CBB3-TYPE CYTOCHROME C OXIDASE SUBUNIT FIXP"/>
    <property type="match status" value="1"/>
</dbReference>
<dbReference type="EMBL" id="PGTN01001104">
    <property type="protein sequence ID" value="PJF45425.1"/>
    <property type="molecule type" value="Genomic_DNA"/>
</dbReference>
<dbReference type="GO" id="GO:0020037">
    <property type="term" value="F:heme binding"/>
    <property type="evidence" value="ECO:0007669"/>
    <property type="project" value="InterPro"/>
</dbReference>
<name>A0A2M8Q6I7_9CHLR</name>
<protein>
    <submittedName>
        <fullName evidence="3">Cytochrome c</fullName>
    </submittedName>
</protein>